<reference evidence="11 12" key="1">
    <citation type="journal article" date="2018" name="Int. J. Syst. Evol. Microbiol.">
        <title>Flavobacterium chryseum sp. nov. and Flavobacterium psychroterrae sp. nov., novel environmental bacteria isolated from Antarctica.</title>
        <authorList>
            <person name="Kralova S."/>
            <person name="Svec P."/>
            <person name="Busse H.J."/>
            <person name="Stankova E."/>
            <person name="Vaczi P."/>
            <person name="Sedlacek I."/>
        </authorList>
    </citation>
    <scope>NUCLEOTIDE SEQUENCE [LARGE SCALE GENOMIC DNA]</scope>
    <source>
        <strain evidence="11 12">CCM 8827</strain>
    </source>
</reference>
<keyword evidence="7" id="KW-0406">Ion transport</keyword>
<feature type="transmembrane region" description="Helical" evidence="10">
    <location>
        <begin position="97"/>
        <end position="115"/>
    </location>
</feature>
<feature type="transmembrane region" description="Helical" evidence="10">
    <location>
        <begin position="421"/>
        <end position="441"/>
    </location>
</feature>
<comment type="subcellular location">
    <subcellularLocation>
        <location evidence="1">Cell membrane</location>
        <topology evidence="1">Multi-pass membrane protein</topology>
    </subcellularLocation>
</comment>
<sequence>MFKKYTSNKIYYQSTVALAGPVVISQLGHTLVQTADTIIIGHYAGTISLAAVSLVHSVFMVVLVIGLGVAYGLTPLIAQENGKSNFKECARLLSNSLWLNVVTAVFLFLLVYFGSMFAMQHADQDPQVVETAKPYLLILSLSILPLMIFQTFKQFAEGLGFTKQAMSITIWGNVVNVVIAVILVKGLFGIEPMGVKGVGIATLVDRVLMMLVMVWYVLRSNHFKIYLQYFSVKFIDFSKILDVVKIGLPVAMQYVFEIGAFAVAAVIAGQIGSTEQAAHQTAITLAAMTYMMAGGIASAATIKIGNSFGKKNYKRLEKFAYASYHLVIIFMLFFALIFTLFNQYLPYLITNDVKVIMLASQLLVIAGIFQLFDGTQVVGLGTLRGMGDVNVPTLITFVAYWLIGLPSCYVLGIHLNLGVKGIWYGLTLGLLTSSVLLFFRFRYIMNMKLRQVKEK</sequence>
<accession>A0ABS5PHP9</accession>
<evidence type="ECO:0000256" key="7">
    <source>
        <dbReference type="ARBA" id="ARBA00023065"/>
    </source>
</evidence>
<dbReference type="Pfam" id="PF01554">
    <property type="entry name" value="MatE"/>
    <property type="match status" value="2"/>
</dbReference>
<feature type="transmembrane region" description="Helical" evidence="10">
    <location>
        <begin position="200"/>
        <end position="218"/>
    </location>
</feature>
<organism evidence="11 12">
    <name type="scientific">Flavobacterium psychroterrae</name>
    <dbReference type="NCBI Taxonomy" id="2133767"/>
    <lineage>
        <taxon>Bacteria</taxon>
        <taxon>Pseudomonadati</taxon>
        <taxon>Bacteroidota</taxon>
        <taxon>Flavobacteriia</taxon>
        <taxon>Flavobacteriales</taxon>
        <taxon>Flavobacteriaceae</taxon>
        <taxon>Flavobacterium</taxon>
    </lineage>
</organism>
<evidence type="ECO:0000256" key="6">
    <source>
        <dbReference type="ARBA" id="ARBA00022989"/>
    </source>
</evidence>
<dbReference type="Proteomes" id="UP000722625">
    <property type="component" value="Unassembled WGS sequence"/>
</dbReference>
<keyword evidence="6 10" id="KW-1133">Transmembrane helix</keyword>
<feature type="transmembrane region" description="Helical" evidence="10">
    <location>
        <begin position="135"/>
        <end position="156"/>
    </location>
</feature>
<evidence type="ECO:0000256" key="3">
    <source>
        <dbReference type="ARBA" id="ARBA00022449"/>
    </source>
</evidence>
<dbReference type="InterPro" id="IPR050222">
    <property type="entry name" value="MATE_MdtK"/>
</dbReference>
<keyword evidence="5 10" id="KW-0812">Transmembrane</keyword>
<keyword evidence="12" id="KW-1185">Reference proteome</keyword>
<dbReference type="PANTHER" id="PTHR43298:SF2">
    <property type="entry name" value="FMN_FAD EXPORTER YEEO-RELATED"/>
    <property type="match status" value="1"/>
</dbReference>
<evidence type="ECO:0000313" key="12">
    <source>
        <dbReference type="Proteomes" id="UP000722625"/>
    </source>
</evidence>
<keyword evidence="4" id="KW-1003">Cell membrane</keyword>
<evidence type="ECO:0000313" key="11">
    <source>
        <dbReference type="EMBL" id="MBS7233839.1"/>
    </source>
</evidence>
<feature type="transmembrane region" description="Helical" evidence="10">
    <location>
        <begin position="277"/>
        <end position="300"/>
    </location>
</feature>
<evidence type="ECO:0000256" key="5">
    <source>
        <dbReference type="ARBA" id="ARBA00022692"/>
    </source>
</evidence>
<dbReference type="PIRSF" id="PIRSF006603">
    <property type="entry name" value="DinF"/>
    <property type="match status" value="1"/>
</dbReference>
<dbReference type="PANTHER" id="PTHR43298">
    <property type="entry name" value="MULTIDRUG RESISTANCE PROTEIN NORM-RELATED"/>
    <property type="match status" value="1"/>
</dbReference>
<feature type="transmembrane region" description="Helical" evidence="10">
    <location>
        <begin position="254"/>
        <end position="271"/>
    </location>
</feature>
<dbReference type="RefSeq" id="WP_213307122.1">
    <property type="nucleotide sequence ID" value="NZ_JAGYVZ010000035.1"/>
</dbReference>
<evidence type="ECO:0000256" key="4">
    <source>
        <dbReference type="ARBA" id="ARBA00022475"/>
    </source>
</evidence>
<evidence type="ECO:0000256" key="9">
    <source>
        <dbReference type="ARBA" id="ARBA00031636"/>
    </source>
</evidence>
<keyword evidence="3" id="KW-0050">Antiport</keyword>
<feature type="transmembrane region" description="Helical" evidence="10">
    <location>
        <begin position="353"/>
        <end position="372"/>
    </location>
</feature>
<evidence type="ECO:0000256" key="8">
    <source>
        <dbReference type="ARBA" id="ARBA00023136"/>
    </source>
</evidence>
<dbReference type="InterPro" id="IPR002528">
    <property type="entry name" value="MATE_fam"/>
</dbReference>
<evidence type="ECO:0000256" key="2">
    <source>
        <dbReference type="ARBA" id="ARBA00022448"/>
    </source>
</evidence>
<proteinExistence type="predicted"/>
<keyword evidence="8 10" id="KW-0472">Membrane</keyword>
<keyword evidence="2" id="KW-0813">Transport</keyword>
<feature type="transmembrane region" description="Helical" evidence="10">
    <location>
        <begin position="321"/>
        <end position="341"/>
    </location>
</feature>
<gene>
    <name evidence="11" type="ORF">KHA90_22745</name>
</gene>
<dbReference type="EMBL" id="JAGYVZ010000035">
    <property type="protein sequence ID" value="MBS7233839.1"/>
    <property type="molecule type" value="Genomic_DNA"/>
</dbReference>
<name>A0ABS5PHP9_9FLAO</name>
<dbReference type="NCBIfam" id="TIGR00797">
    <property type="entry name" value="matE"/>
    <property type="match status" value="1"/>
</dbReference>
<feature type="transmembrane region" description="Helical" evidence="10">
    <location>
        <begin position="58"/>
        <end position="77"/>
    </location>
</feature>
<feature type="transmembrane region" description="Helical" evidence="10">
    <location>
        <begin position="393"/>
        <end position="415"/>
    </location>
</feature>
<evidence type="ECO:0000256" key="10">
    <source>
        <dbReference type="SAM" id="Phobius"/>
    </source>
</evidence>
<evidence type="ECO:0000256" key="1">
    <source>
        <dbReference type="ARBA" id="ARBA00004651"/>
    </source>
</evidence>
<feature type="transmembrane region" description="Helical" evidence="10">
    <location>
        <begin position="168"/>
        <end position="188"/>
    </location>
</feature>
<comment type="caution">
    <text evidence="11">The sequence shown here is derived from an EMBL/GenBank/DDBJ whole genome shotgun (WGS) entry which is preliminary data.</text>
</comment>
<dbReference type="InterPro" id="IPR048279">
    <property type="entry name" value="MdtK-like"/>
</dbReference>
<dbReference type="CDD" id="cd13131">
    <property type="entry name" value="MATE_NorM_like"/>
    <property type="match status" value="1"/>
</dbReference>
<protein>
    <recommendedName>
        <fullName evidence="9">Multidrug-efflux transporter</fullName>
    </recommendedName>
</protein>